<dbReference type="Pfam" id="PF12796">
    <property type="entry name" value="Ank_2"/>
    <property type="match status" value="1"/>
</dbReference>
<dbReference type="SMART" id="SM00248">
    <property type="entry name" value="ANK"/>
    <property type="match status" value="7"/>
</dbReference>
<dbReference type="InterPro" id="IPR036770">
    <property type="entry name" value="Ankyrin_rpt-contain_sf"/>
</dbReference>
<dbReference type="GeneID" id="81628467"/>
<dbReference type="Proteomes" id="UP001148312">
    <property type="component" value="Unassembled WGS sequence"/>
</dbReference>
<protein>
    <submittedName>
        <fullName evidence="4">Uncharacterized protein</fullName>
    </submittedName>
</protein>
<dbReference type="PANTHER" id="PTHR23206">
    <property type="entry name" value="MASK PROTEIN"/>
    <property type="match status" value="1"/>
</dbReference>
<reference evidence="4" key="1">
    <citation type="submission" date="2022-12" db="EMBL/GenBank/DDBJ databases">
        <authorList>
            <person name="Petersen C."/>
        </authorList>
    </citation>
    <scope>NUCLEOTIDE SEQUENCE</scope>
    <source>
        <strain evidence="4">IBT 30728</strain>
    </source>
</reference>
<dbReference type="InterPro" id="IPR051631">
    <property type="entry name" value="Ankyrin-KH/SAM_domain"/>
</dbReference>
<evidence type="ECO:0000313" key="4">
    <source>
        <dbReference type="EMBL" id="KAJ5472053.1"/>
    </source>
</evidence>
<evidence type="ECO:0000256" key="2">
    <source>
        <dbReference type="ARBA" id="ARBA00023043"/>
    </source>
</evidence>
<dbReference type="SUPFAM" id="SSF48403">
    <property type="entry name" value="Ankyrin repeat"/>
    <property type="match status" value="1"/>
</dbReference>
<evidence type="ECO:0000313" key="5">
    <source>
        <dbReference type="EMBL" id="KAJ5472149.1"/>
    </source>
</evidence>
<keyword evidence="2" id="KW-0040">ANK repeat</keyword>
<proteinExistence type="predicted"/>
<reference evidence="4" key="2">
    <citation type="journal article" date="2023" name="IMA Fungus">
        <title>Comparative genomic study of the Penicillium genus elucidates a diverse pangenome and 15 lateral gene transfer events.</title>
        <authorList>
            <person name="Petersen C."/>
            <person name="Sorensen T."/>
            <person name="Nielsen M.R."/>
            <person name="Sondergaard T.E."/>
            <person name="Sorensen J.L."/>
            <person name="Fitzpatrick D.A."/>
            <person name="Frisvad J.C."/>
            <person name="Nielsen K.L."/>
        </authorList>
    </citation>
    <scope>NUCLEOTIDE SEQUENCE</scope>
    <source>
        <strain evidence="4">IBT 30728</strain>
    </source>
</reference>
<dbReference type="Gene3D" id="1.25.40.20">
    <property type="entry name" value="Ankyrin repeat-containing domain"/>
    <property type="match status" value="1"/>
</dbReference>
<feature type="region of interest" description="Disordered" evidence="3">
    <location>
        <begin position="125"/>
        <end position="157"/>
    </location>
</feature>
<dbReference type="PANTHER" id="PTHR23206:SF8">
    <property type="entry name" value="ANKYRIN REPEAT AND KH DOMAIN-CONTAINING 1"/>
    <property type="match status" value="1"/>
</dbReference>
<dbReference type="InterPro" id="IPR002110">
    <property type="entry name" value="Ankyrin_rpt"/>
</dbReference>
<sequence>MDPFHAKLQQDSSTMTSPRELLSEDLEYCKVAQSLKDILQNGDRLRSTTSIGKVLDRLKSSSDATQFQDTLNQALQYAVLKFPNELGTIKYLIKLGANPGHSFCDVIKFKRATWRYFRPNSEDYEETHHWDKGPADESDSDDEHNSNDGSSSTNKRKKIYERNKKDCYTLYEKYDRQQGKVPYMSENTTAIDIAAFVGDVEYTKELQKAALEREQEDSKETRSNPLVIAAWLGNIEVVKVLLQQEEEEKQITYYSMDMTPVYAAATRGHHEILKILLAGKEQKRHWKIFVTPYTNPSGPALCAASRHGHKDVAELLLQNGACINPDCDPTETPLSYAMMNEQLAMMDFLLDNGAIWNPDLLVSDESDLSDTALNHIIDRLKKKPTAESLYAAFCVTCATSNANATSAVQIMLEDQDVISGLRSVNLQGPDSGCSMKVGPLNIALKHSNKELTEVLLDAKIPAICRSGILQTLLESEVMTEGGADQEAWQRAGLAHCGSISGKSSIIVNRAEVTVGVPALAL</sequence>
<evidence type="ECO:0000313" key="6">
    <source>
        <dbReference type="Proteomes" id="UP001148312"/>
    </source>
</evidence>
<keyword evidence="6" id="KW-1185">Reference proteome</keyword>
<gene>
    <name evidence="4" type="ORF">N7539_008622</name>
    <name evidence="5" type="ORF">N7539_008718</name>
</gene>
<evidence type="ECO:0000256" key="3">
    <source>
        <dbReference type="SAM" id="MobiDB-lite"/>
    </source>
</evidence>
<accession>A0A9W9WRL8</accession>
<name>A0A9W9WRL8_9EURO</name>
<dbReference type="RefSeq" id="XP_056786599.1">
    <property type="nucleotide sequence ID" value="XM_056938217.1"/>
</dbReference>
<evidence type="ECO:0000256" key="1">
    <source>
        <dbReference type="ARBA" id="ARBA00022737"/>
    </source>
</evidence>
<dbReference type="EMBL" id="JAPWDQ010000013">
    <property type="protein sequence ID" value="KAJ5472149.1"/>
    <property type="molecule type" value="Genomic_DNA"/>
</dbReference>
<organism evidence="4 6">
    <name type="scientific">Penicillium diatomitis</name>
    <dbReference type="NCBI Taxonomy" id="2819901"/>
    <lineage>
        <taxon>Eukaryota</taxon>
        <taxon>Fungi</taxon>
        <taxon>Dikarya</taxon>
        <taxon>Ascomycota</taxon>
        <taxon>Pezizomycotina</taxon>
        <taxon>Eurotiomycetes</taxon>
        <taxon>Eurotiomycetidae</taxon>
        <taxon>Eurotiales</taxon>
        <taxon>Aspergillaceae</taxon>
        <taxon>Penicillium</taxon>
    </lineage>
</organism>
<keyword evidence="1" id="KW-0677">Repeat</keyword>
<feature type="compositionally biased region" description="Basic and acidic residues" evidence="3">
    <location>
        <begin position="126"/>
        <end position="135"/>
    </location>
</feature>
<comment type="caution">
    <text evidence="4">The sequence shown here is derived from an EMBL/GenBank/DDBJ whole genome shotgun (WGS) entry which is preliminary data.</text>
</comment>
<dbReference type="EMBL" id="JAPWDQ010000013">
    <property type="protein sequence ID" value="KAJ5472053.1"/>
    <property type="molecule type" value="Genomic_DNA"/>
</dbReference>
<dbReference type="AlphaFoldDB" id="A0A9W9WRL8"/>